<keyword evidence="5" id="KW-1185">Reference proteome</keyword>
<organism evidence="4 5">
    <name type="scientific">Magnetococcus marinus (strain ATCC BAA-1437 / JCM 17883 / MC-1)</name>
    <dbReference type="NCBI Taxonomy" id="156889"/>
    <lineage>
        <taxon>Bacteria</taxon>
        <taxon>Pseudomonadati</taxon>
        <taxon>Pseudomonadota</taxon>
        <taxon>Magnetococcia</taxon>
        <taxon>Magnetococcales</taxon>
        <taxon>Magnetococcaceae</taxon>
        <taxon>Magnetococcus</taxon>
    </lineage>
</organism>
<dbReference type="Proteomes" id="UP000002586">
    <property type="component" value="Chromosome"/>
</dbReference>
<feature type="domain" description="HPt" evidence="3">
    <location>
        <begin position="9"/>
        <end position="100"/>
    </location>
</feature>
<dbReference type="InterPro" id="IPR008207">
    <property type="entry name" value="Sig_transdc_His_kin_Hpt_dom"/>
</dbReference>
<dbReference type="STRING" id="156889.Mmc1_1510"/>
<gene>
    <name evidence="4" type="ordered locus">Mmc1_1510</name>
</gene>
<dbReference type="RefSeq" id="WP_011713170.1">
    <property type="nucleotide sequence ID" value="NC_008576.1"/>
</dbReference>
<dbReference type="eggNOG" id="COG2198">
    <property type="taxonomic scope" value="Bacteria"/>
</dbReference>
<evidence type="ECO:0000259" key="3">
    <source>
        <dbReference type="PROSITE" id="PS50894"/>
    </source>
</evidence>
<dbReference type="SUPFAM" id="SSF47226">
    <property type="entry name" value="Histidine-containing phosphotransfer domain, HPT domain"/>
    <property type="match status" value="1"/>
</dbReference>
<protein>
    <submittedName>
        <fullName evidence="4">Hpt protein</fullName>
    </submittedName>
</protein>
<dbReference type="InterPro" id="IPR036641">
    <property type="entry name" value="HPT_dom_sf"/>
</dbReference>
<accession>A0L7S6</accession>
<dbReference type="Gene3D" id="1.20.120.160">
    <property type="entry name" value="HPT domain"/>
    <property type="match status" value="1"/>
</dbReference>
<evidence type="ECO:0000256" key="1">
    <source>
        <dbReference type="ARBA" id="ARBA00023012"/>
    </source>
</evidence>
<sequence length="100" mass="11274">MSDPIKVVIDEDLEDIVPGYLENRRKDIQDLEKSLLDDDFETASILGHRMKGSGAGYGFDQITEIGRDIEIAAKNSNKEGIAVGVTQLKDYLERVEIRYE</sequence>
<keyword evidence="1" id="KW-0902">Two-component regulatory system</keyword>
<evidence type="ECO:0000313" key="5">
    <source>
        <dbReference type="Proteomes" id="UP000002586"/>
    </source>
</evidence>
<dbReference type="KEGG" id="mgm:Mmc1_1510"/>
<dbReference type="OrthoDB" id="9792360at2"/>
<name>A0L7S6_MAGMM</name>
<keyword evidence="2" id="KW-0597">Phosphoprotein</keyword>
<feature type="modified residue" description="Phosphohistidine" evidence="2">
    <location>
        <position position="48"/>
    </location>
</feature>
<reference evidence="4 5" key="2">
    <citation type="journal article" date="2012" name="Int. J. Syst. Evol. Microbiol.">
        <title>Magnetococcus marinus gen. nov., sp. nov., a marine, magnetotactic bacterium that represents a novel lineage (Magnetococcaceae fam. nov.; Magnetococcales ord. nov.) at the base of the Alphaproteobacteria.</title>
        <authorList>
            <person name="Bazylinski D.A."/>
            <person name="Williams T.J."/>
            <person name="Lefevre C.T."/>
            <person name="Berg R.J."/>
            <person name="Zhang C.L."/>
            <person name="Bowser S.S."/>
            <person name="Dean A.J."/>
            <person name="Beveridge T.J."/>
        </authorList>
    </citation>
    <scope>NUCLEOTIDE SEQUENCE [LARGE SCALE GENOMIC DNA]</scope>
    <source>
        <strain evidence="5">ATCC BAA-1437 / JCM 17883 / MC-1</strain>
    </source>
</reference>
<reference evidence="5" key="1">
    <citation type="journal article" date="2009" name="Appl. Environ. Microbiol.">
        <title>Complete genome sequence of the chemolithoautotrophic marine magnetotactic coccus strain MC-1.</title>
        <authorList>
            <person name="Schubbe S."/>
            <person name="Williams T.J."/>
            <person name="Xie G."/>
            <person name="Kiss H.E."/>
            <person name="Brettin T.S."/>
            <person name="Martinez D."/>
            <person name="Ross C.A."/>
            <person name="Schuler D."/>
            <person name="Cox B.L."/>
            <person name="Nealson K.H."/>
            <person name="Bazylinski D.A."/>
        </authorList>
    </citation>
    <scope>NUCLEOTIDE SEQUENCE [LARGE SCALE GENOMIC DNA]</scope>
    <source>
        <strain evidence="5">ATCC BAA-1437 / JCM 17883 / MC-1</strain>
    </source>
</reference>
<evidence type="ECO:0000313" key="4">
    <source>
        <dbReference type="EMBL" id="ABK44019.1"/>
    </source>
</evidence>
<dbReference type="EMBL" id="CP000471">
    <property type="protein sequence ID" value="ABK44019.1"/>
    <property type="molecule type" value="Genomic_DNA"/>
</dbReference>
<dbReference type="GO" id="GO:0000160">
    <property type="term" value="P:phosphorelay signal transduction system"/>
    <property type="evidence" value="ECO:0007669"/>
    <property type="project" value="UniProtKB-KW"/>
</dbReference>
<dbReference type="AlphaFoldDB" id="A0L7S6"/>
<dbReference type="Pfam" id="PF01627">
    <property type="entry name" value="Hpt"/>
    <property type="match status" value="1"/>
</dbReference>
<dbReference type="GO" id="GO:0004672">
    <property type="term" value="F:protein kinase activity"/>
    <property type="evidence" value="ECO:0007669"/>
    <property type="project" value="UniProtKB-ARBA"/>
</dbReference>
<dbReference type="PROSITE" id="PS50894">
    <property type="entry name" value="HPT"/>
    <property type="match status" value="1"/>
</dbReference>
<evidence type="ECO:0000256" key="2">
    <source>
        <dbReference type="PROSITE-ProRule" id="PRU00110"/>
    </source>
</evidence>
<dbReference type="HOGENOM" id="CLU_159152_1_0_5"/>
<proteinExistence type="predicted"/>